<dbReference type="InterPro" id="IPR005644">
    <property type="entry name" value="NolW-like"/>
</dbReference>
<keyword evidence="3" id="KW-0732">Signal</keyword>
<evidence type="ECO:0000256" key="2">
    <source>
        <dbReference type="ARBA" id="ARBA00022448"/>
    </source>
</evidence>
<dbReference type="Pfam" id="PF07660">
    <property type="entry name" value="STN"/>
    <property type="match status" value="1"/>
</dbReference>
<dbReference type="RefSeq" id="WP_205159292.1">
    <property type="nucleotide sequence ID" value="NZ_JAFEUM010000006.1"/>
</dbReference>
<dbReference type="NCBIfam" id="TIGR02515">
    <property type="entry name" value="IV_pilus_PilQ"/>
    <property type="match status" value="1"/>
</dbReference>
<dbReference type="InterPro" id="IPR004846">
    <property type="entry name" value="T2SS/T3SS_dom"/>
</dbReference>
<accession>A0ABS2HJV5</accession>
<dbReference type="InterPro" id="IPR011662">
    <property type="entry name" value="Secretin/TonB_short_N"/>
</dbReference>
<keyword evidence="4" id="KW-0472">Membrane</keyword>
<evidence type="ECO:0000256" key="4">
    <source>
        <dbReference type="ARBA" id="ARBA00023136"/>
    </source>
</evidence>
<dbReference type="Gene3D" id="3.30.1370.130">
    <property type="match status" value="1"/>
</dbReference>
<keyword evidence="5" id="KW-0998">Cell outer membrane</keyword>
<reference evidence="9 10" key="1">
    <citation type="submission" date="2021-02" db="EMBL/GenBank/DDBJ databases">
        <authorList>
            <person name="Park J.-S."/>
        </authorList>
    </citation>
    <scope>NUCLEOTIDE SEQUENCE [LARGE SCALE GENOMIC DNA]</scope>
    <source>
        <strain evidence="9 10">188UL20-2</strain>
    </source>
</reference>
<proteinExistence type="inferred from homology"/>
<dbReference type="PANTHER" id="PTHR30604:SF1">
    <property type="entry name" value="DNA UTILIZATION PROTEIN HOFQ"/>
    <property type="match status" value="1"/>
</dbReference>
<dbReference type="InterPro" id="IPR051808">
    <property type="entry name" value="Type_IV_pilus_biogenesis"/>
</dbReference>
<evidence type="ECO:0000256" key="3">
    <source>
        <dbReference type="ARBA" id="ARBA00022729"/>
    </source>
</evidence>
<dbReference type="Pfam" id="PF03958">
    <property type="entry name" value="Secretin_N"/>
    <property type="match status" value="1"/>
</dbReference>
<dbReference type="Proteomes" id="UP000809621">
    <property type="component" value="Unassembled WGS sequence"/>
</dbReference>
<comment type="caution">
    <text evidence="9">The sequence shown here is derived from an EMBL/GenBank/DDBJ whole genome shotgun (WGS) entry which is preliminary data.</text>
</comment>
<organism evidence="9 10">
    <name type="scientific">Vibrio ulleungensis</name>
    <dbReference type="NCBI Taxonomy" id="2807619"/>
    <lineage>
        <taxon>Bacteria</taxon>
        <taxon>Pseudomonadati</taxon>
        <taxon>Pseudomonadota</taxon>
        <taxon>Gammaproteobacteria</taxon>
        <taxon>Vibrionales</taxon>
        <taxon>Vibrionaceae</taxon>
        <taxon>Vibrio</taxon>
    </lineage>
</organism>
<dbReference type="Pfam" id="PF00263">
    <property type="entry name" value="Secretin"/>
    <property type="match status" value="1"/>
</dbReference>
<dbReference type="EMBL" id="JAFEUM010000006">
    <property type="protein sequence ID" value="MBM7037798.1"/>
    <property type="molecule type" value="Genomic_DNA"/>
</dbReference>
<evidence type="ECO:0000256" key="7">
    <source>
        <dbReference type="RuleBase" id="RU004004"/>
    </source>
</evidence>
<sequence length="559" mass="60708">MIVLFYSNRALSLCLAMIVMQVVLVGTSHAEPINRLVQQQLFLESKQQTVLELTLENSAIDVQLLEQGSDVHILLRSTAIDGVRPIPILPSDGLVASIKATQQDEDVLYRLMLTEPVTVSHVSQGNVLSVTLTKQVSKASLQNVSAVTLNFQSVPLRQALQILAQHNQINLVMSDSVQGELSINLKDVPWQQALSTILQVKQLEKRVEGNVMLIAPVSEMIATQQHRLQQSEQAQQSGPLMTKLVKLHYAKANEIAAMLVNDSGINMLSQRGAVSVDERTNTLLVRDITSNLSVLTELIEQLDVPVKQVQIEARIVTVDEGDLDELGVRWGVMGSSGERSVAGSIEGNLWQAGMYGDDNLDIDDFLNVNLGLVNPNASSIAFQVAKLGSDLLLDLELSALQAEAKAEIISSPKIITTNKKAAYIEQGTEIPYLEAASSGATSVSFRKAVLSLEVIPQITPDNRLVLDLNVTQDRPGEVVKTGFGEAVAINTQRIGTQVLVNNGETVVLGGIYQQSHLSNVDKVPAFGDIPVLGGLFRRTSDKKAKSELLIFVTPTVIED</sequence>
<dbReference type="InterPro" id="IPR038591">
    <property type="entry name" value="NolW-like_sf"/>
</dbReference>
<evidence type="ECO:0000259" key="8">
    <source>
        <dbReference type="SMART" id="SM00965"/>
    </source>
</evidence>
<keyword evidence="2 7" id="KW-0813">Transport</keyword>
<dbReference type="InterPro" id="IPR001775">
    <property type="entry name" value="GspD/PilQ"/>
</dbReference>
<comment type="similarity">
    <text evidence="6">Belongs to the bacterial secretin family.</text>
</comment>
<gene>
    <name evidence="9" type="primary">pilQ</name>
    <name evidence="9" type="ORF">JQC93_15420</name>
</gene>
<evidence type="ECO:0000313" key="9">
    <source>
        <dbReference type="EMBL" id="MBM7037798.1"/>
    </source>
</evidence>
<evidence type="ECO:0000313" key="10">
    <source>
        <dbReference type="Proteomes" id="UP000809621"/>
    </source>
</evidence>
<dbReference type="SMART" id="SM00965">
    <property type="entry name" value="STN"/>
    <property type="match status" value="1"/>
</dbReference>
<comment type="subcellular location">
    <subcellularLocation>
        <location evidence="7">Cell outer membrane</location>
    </subcellularLocation>
    <subcellularLocation>
        <location evidence="1">Membrane</location>
    </subcellularLocation>
</comment>
<dbReference type="PANTHER" id="PTHR30604">
    <property type="entry name" value="PROTEIN TRANSPORT PROTEIN HOFQ"/>
    <property type="match status" value="1"/>
</dbReference>
<feature type="domain" description="Secretin/TonB short N-terminal" evidence="8">
    <location>
        <begin position="169"/>
        <end position="217"/>
    </location>
</feature>
<name>A0ABS2HJV5_9VIBR</name>
<evidence type="ECO:0000256" key="5">
    <source>
        <dbReference type="ARBA" id="ARBA00023237"/>
    </source>
</evidence>
<dbReference type="Gene3D" id="3.30.1370.120">
    <property type="match status" value="1"/>
</dbReference>
<evidence type="ECO:0000256" key="1">
    <source>
        <dbReference type="ARBA" id="ARBA00004370"/>
    </source>
</evidence>
<evidence type="ECO:0000256" key="6">
    <source>
        <dbReference type="RuleBase" id="RU004003"/>
    </source>
</evidence>
<dbReference type="PRINTS" id="PR00811">
    <property type="entry name" value="BCTERIALGSPD"/>
</dbReference>
<keyword evidence="10" id="KW-1185">Reference proteome</keyword>
<dbReference type="InterPro" id="IPR013355">
    <property type="entry name" value="Pilus_4_PilQ"/>
</dbReference>
<protein>
    <submittedName>
        <fullName evidence="9">Type IV pilus secretin PilQ</fullName>
    </submittedName>
</protein>